<feature type="domain" description="IrrE N-terminal-like" evidence="1">
    <location>
        <begin position="54"/>
        <end position="159"/>
    </location>
</feature>
<sequence>MPNIITKKAVEFRQENGLNNTEPILLKSILLSNNVLTVYKPLSGSFSGMAIKAADKKFILINSNHSLGKQHFTIAHELYHLFKQPDFKFRSCITAKFDKTDIQEYYADLFAAELLLPEDGIYKQIPDDELKKDKIQLPTILKLEQYFYTSRAALLYRLKTLGLISIPKFNEYSVDIKRGAINHGFDTRLYEKGNEGLVIGQYGQLAKELYDADVISESFYMSLMMDIGKDIYADTIDEPES</sequence>
<name>A0A7K0FNZ7_9SPHI</name>
<reference evidence="2 3" key="1">
    <citation type="submission" date="2019-11" db="EMBL/GenBank/DDBJ databases">
        <authorList>
            <person name="Cheng Q."/>
            <person name="Yang Z."/>
        </authorList>
    </citation>
    <scope>NUCLEOTIDE SEQUENCE [LARGE SCALE GENOMIC DNA]</scope>
    <source>
        <strain evidence="2 3">HX-22-1</strain>
    </source>
</reference>
<dbReference type="PANTHER" id="PTHR43236">
    <property type="entry name" value="ANTITOXIN HIGA1"/>
    <property type="match status" value="1"/>
</dbReference>
<keyword evidence="3" id="KW-1185">Reference proteome</keyword>
<evidence type="ECO:0000259" key="1">
    <source>
        <dbReference type="Pfam" id="PF06114"/>
    </source>
</evidence>
<dbReference type="PANTHER" id="PTHR43236:SF1">
    <property type="entry name" value="BLL7220 PROTEIN"/>
    <property type="match status" value="1"/>
</dbReference>
<accession>A0A7K0FNZ7</accession>
<proteinExistence type="predicted"/>
<gene>
    <name evidence="2" type="ORF">GJJ64_10620</name>
</gene>
<dbReference type="AlphaFoldDB" id="A0A7K0FNZ7"/>
<dbReference type="Pfam" id="PF06114">
    <property type="entry name" value="Peptidase_M78"/>
    <property type="match status" value="1"/>
</dbReference>
<dbReference type="InterPro" id="IPR052345">
    <property type="entry name" value="Rad_response_metalloprotease"/>
</dbReference>
<dbReference type="InterPro" id="IPR010359">
    <property type="entry name" value="IrrE_HExxH"/>
</dbReference>
<comment type="caution">
    <text evidence="2">The sequence shown here is derived from an EMBL/GenBank/DDBJ whole genome shotgun (WGS) entry which is preliminary data.</text>
</comment>
<evidence type="ECO:0000313" key="3">
    <source>
        <dbReference type="Proteomes" id="UP000462931"/>
    </source>
</evidence>
<organism evidence="2 3">
    <name type="scientific">Pedobacter puniceum</name>
    <dbReference type="NCBI Taxonomy" id="2666136"/>
    <lineage>
        <taxon>Bacteria</taxon>
        <taxon>Pseudomonadati</taxon>
        <taxon>Bacteroidota</taxon>
        <taxon>Sphingobacteriia</taxon>
        <taxon>Sphingobacteriales</taxon>
        <taxon>Sphingobacteriaceae</taxon>
        <taxon>Pedobacter</taxon>
    </lineage>
</organism>
<evidence type="ECO:0000313" key="2">
    <source>
        <dbReference type="EMBL" id="MRX47646.1"/>
    </source>
</evidence>
<dbReference type="EMBL" id="WKJI01000002">
    <property type="protein sequence ID" value="MRX47646.1"/>
    <property type="molecule type" value="Genomic_DNA"/>
</dbReference>
<dbReference type="Proteomes" id="UP000462931">
    <property type="component" value="Unassembled WGS sequence"/>
</dbReference>
<protein>
    <submittedName>
        <fullName evidence="2">ImmA/IrrE family metallo-endopeptidase</fullName>
    </submittedName>
</protein>
<dbReference type="Gene3D" id="1.10.10.2910">
    <property type="match status" value="1"/>
</dbReference>